<comment type="subcellular location">
    <subcellularLocation>
        <location evidence="2">Cell membrane</location>
        <topology evidence="2">Peripheral membrane protein</topology>
        <orientation evidence="2">Cytoplasmic side</orientation>
    </subcellularLocation>
</comment>
<dbReference type="PANTHER" id="PTHR33383">
    <property type="entry name" value="MEMBRANE PROTEIN INSERTION EFFICIENCY FACTOR-RELATED"/>
    <property type="match status" value="1"/>
</dbReference>
<dbReference type="AlphaFoldDB" id="A0A9D1NAZ1"/>
<protein>
    <recommendedName>
        <fullName evidence="2">Putative membrane protein insertion efficiency factor</fullName>
    </recommendedName>
</protein>
<dbReference type="Pfam" id="PF01809">
    <property type="entry name" value="YidD"/>
    <property type="match status" value="1"/>
</dbReference>
<name>A0A9D1NAZ1_9FIRM</name>
<dbReference type="GO" id="GO:0005886">
    <property type="term" value="C:plasma membrane"/>
    <property type="evidence" value="ECO:0007669"/>
    <property type="project" value="UniProtKB-SubCell"/>
</dbReference>
<dbReference type="NCBIfam" id="TIGR00278">
    <property type="entry name" value="membrane protein insertion efficiency factor YidD"/>
    <property type="match status" value="1"/>
</dbReference>
<evidence type="ECO:0000313" key="3">
    <source>
        <dbReference type="EMBL" id="HIU99509.1"/>
    </source>
</evidence>
<dbReference type="SMART" id="SM01234">
    <property type="entry name" value="Haemolytic"/>
    <property type="match status" value="1"/>
</dbReference>
<evidence type="ECO:0000256" key="1">
    <source>
        <dbReference type="ARBA" id="ARBA00023136"/>
    </source>
</evidence>
<reference evidence="3" key="1">
    <citation type="submission" date="2020-10" db="EMBL/GenBank/DDBJ databases">
        <authorList>
            <person name="Gilroy R."/>
        </authorList>
    </citation>
    <scope>NUCLEOTIDE SEQUENCE</scope>
    <source>
        <strain evidence="3">23406</strain>
    </source>
</reference>
<dbReference type="InterPro" id="IPR002696">
    <property type="entry name" value="Membr_insert_effic_factor_YidD"/>
</dbReference>
<evidence type="ECO:0000256" key="2">
    <source>
        <dbReference type="HAMAP-Rule" id="MF_00386"/>
    </source>
</evidence>
<gene>
    <name evidence="3" type="primary">yidD</name>
    <name evidence="3" type="ORF">IAB14_00150</name>
</gene>
<organism evidence="3 4">
    <name type="scientific">Candidatus Stercoripulliclostridium merdipullorum</name>
    <dbReference type="NCBI Taxonomy" id="2840952"/>
    <lineage>
        <taxon>Bacteria</taxon>
        <taxon>Bacillati</taxon>
        <taxon>Bacillota</taxon>
        <taxon>Clostridia</taxon>
        <taxon>Eubacteriales</taxon>
        <taxon>Candidatus Stercoripulliclostridium</taxon>
    </lineage>
</organism>
<comment type="function">
    <text evidence="2">Could be involved in insertion of integral membrane proteins into the membrane.</text>
</comment>
<evidence type="ECO:0000313" key="4">
    <source>
        <dbReference type="Proteomes" id="UP000886891"/>
    </source>
</evidence>
<sequence>MTKRFAKALILLYKKTLSPLVGQDCIYTPTCSMYTLDAVNRYGLLIGGFKGLGRILRCNPFRRGGFDPVKENLRGTAKWTL</sequence>
<proteinExistence type="inferred from homology"/>
<comment type="similarity">
    <text evidence="2">Belongs to the UPF0161 family.</text>
</comment>
<accession>A0A9D1NAZ1</accession>
<keyword evidence="1 2" id="KW-0472">Membrane</keyword>
<keyword evidence="2" id="KW-1003">Cell membrane</keyword>
<dbReference type="PANTHER" id="PTHR33383:SF1">
    <property type="entry name" value="MEMBRANE PROTEIN INSERTION EFFICIENCY FACTOR-RELATED"/>
    <property type="match status" value="1"/>
</dbReference>
<dbReference type="EMBL" id="DVOH01000002">
    <property type="protein sequence ID" value="HIU99509.1"/>
    <property type="molecule type" value="Genomic_DNA"/>
</dbReference>
<reference evidence="3" key="2">
    <citation type="journal article" date="2021" name="PeerJ">
        <title>Extensive microbial diversity within the chicken gut microbiome revealed by metagenomics and culture.</title>
        <authorList>
            <person name="Gilroy R."/>
            <person name="Ravi A."/>
            <person name="Getino M."/>
            <person name="Pursley I."/>
            <person name="Horton D.L."/>
            <person name="Alikhan N.F."/>
            <person name="Baker D."/>
            <person name="Gharbi K."/>
            <person name="Hall N."/>
            <person name="Watson M."/>
            <person name="Adriaenssens E.M."/>
            <person name="Foster-Nyarko E."/>
            <person name="Jarju S."/>
            <person name="Secka A."/>
            <person name="Antonio M."/>
            <person name="Oren A."/>
            <person name="Chaudhuri R.R."/>
            <person name="La Ragione R."/>
            <person name="Hildebrand F."/>
            <person name="Pallen M.J."/>
        </authorList>
    </citation>
    <scope>NUCLEOTIDE SEQUENCE</scope>
    <source>
        <strain evidence="3">23406</strain>
    </source>
</reference>
<comment type="caution">
    <text evidence="3">The sequence shown here is derived from an EMBL/GenBank/DDBJ whole genome shotgun (WGS) entry which is preliminary data.</text>
</comment>
<dbReference type="HAMAP" id="MF_00386">
    <property type="entry name" value="UPF0161_YidD"/>
    <property type="match status" value="1"/>
</dbReference>
<dbReference type="Proteomes" id="UP000886891">
    <property type="component" value="Unassembled WGS sequence"/>
</dbReference>